<dbReference type="STRING" id="236814.IX39_19145"/>
<organism evidence="1 2">
    <name type="scientific">Chryseobacterium formosense</name>
    <dbReference type="NCBI Taxonomy" id="236814"/>
    <lineage>
        <taxon>Bacteria</taxon>
        <taxon>Pseudomonadati</taxon>
        <taxon>Bacteroidota</taxon>
        <taxon>Flavobacteriia</taxon>
        <taxon>Flavobacteriales</taxon>
        <taxon>Weeksellaceae</taxon>
        <taxon>Chryseobacterium group</taxon>
        <taxon>Chryseobacterium</taxon>
    </lineage>
</organism>
<accession>A0A085YYZ8</accession>
<evidence type="ECO:0008006" key="3">
    <source>
        <dbReference type="Google" id="ProtNLM"/>
    </source>
</evidence>
<reference evidence="1 2" key="1">
    <citation type="submission" date="2014-07" db="EMBL/GenBank/DDBJ databases">
        <title>Genome of Chryseobacterium formosense LMG 24722.</title>
        <authorList>
            <person name="Pipes S.E."/>
            <person name="Stropko S.J."/>
            <person name="Newman J.D."/>
        </authorList>
    </citation>
    <scope>NUCLEOTIDE SEQUENCE [LARGE SCALE GENOMIC DNA]</scope>
    <source>
        <strain evidence="1 2">LMG 24722</strain>
    </source>
</reference>
<gene>
    <name evidence="1" type="ORF">IX39_19145</name>
</gene>
<evidence type="ECO:0000313" key="2">
    <source>
        <dbReference type="Proteomes" id="UP000028713"/>
    </source>
</evidence>
<dbReference type="AlphaFoldDB" id="A0A085YYZ8"/>
<dbReference type="Proteomes" id="UP000028713">
    <property type="component" value="Unassembled WGS sequence"/>
</dbReference>
<protein>
    <recommendedName>
        <fullName evidence="3">YD repeat-containing protein</fullName>
    </recommendedName>
</protein>
<comment type="caution">
    <text evidence="1">The sequence shown here is derived from an EMBL/GenBank/DDBJ whole genome shotgun (WGS) entry which is preliminary data.</text>
</comment>
<sequence>MPQSPGVSSLMKFEEVPVSLYTGIPDVNIPIGDFNTNSSKLNLKVSLNYHPLSAKVDDVASEYGLGWSLFAGGMISRTIRDLPDESTHSDQKYGMYYNTIADKENNFNIVKNYLLNGTGSGLNSEKAKRQIFESVLFNRFDNSYDMYQYNFMGYTGRFFIKKDETTGQLQLVKLDKNNLKINFFFNSEKSPVKFEIIDDKGLRFVFDVIEKSSRSYLINSINSGNVNTNESLDYHNLNTGFYLGEVYEDTKQLLKFSYGSIETAQSTAISKKRGQQYPYDTNLVGSPCYDDIVATFPANDETSIFLNTTGTRFIDSIQVTDRAKIYFEYAGNRLDSNLALPNNHQKLTKITTKDYYGNIILKQFNLVYSYSMNIESKMVLSAVNVLDKNLQNEYSYGLSYGGNGKKLIFGSDDVRADLWGHYRCVQNTRVLDMLSPKLMYEPSPNCVEKDVLTKMTLPTSGEIRYNYELNTYNYKPHLTTVSQEPTANPIEEVTDYSSNLKNWEIFSSSIIINNFGQSAMHFFTITEPQEVTFNSGGGAYTSEPWALNFYKLNESTGQMEYANIHPLGPIVDVDPNYITWQKRNFPAGKYYAVLSTVSGNMPNNPIPTNFTAGFMAYYAKQNPTENFLYGGGIRIKEVAFLNNASSVQKKKLYEYNDIANNSKSSGALVFPVPVLQYEEYYNNYYMCISTFGAVLANNLEMTYNTISTKNLLSPEKTKGADVGYKYITVKDIDYTNTNAVVSKGRTLHEFSSPIDKPNSLFSYLSMSPPGAYAYNFDYRRGNLLNKKVFDAGNNMVYQENNVYDDNFTTEISGINFLARNNFIFNRFNTSDVDTYAAFKTTMDNCNVNSLYHLCRYTSAMGINVNPLSFIYYYFSKEIVGKTNLISSVKTEYFPNGKTLVTNESYEYNTLDYLKKSSILSSDNILNETLYRYGSDINPFLNDKNIVSIPLEIETKKNGKTISKTETFYPVSQSDADGKTSGFPLPYKVDATDFKNTVSTEVTYDLYDSKGNVQQYTTKDGIPTTIIWGYNKTQPIAKVVGSDLDSIDNALISSIVTPSDQDAANPSAELALITALENFRKNNSLSGYQITTYTYDPLIGVTSITPPSGIREVYLYDAANRLKEIRENSASGKILKEFKYNYKQ</sequence>
<keyword evidence="2" id="KW-1185">Reference proteome</keyword>
<evidence type="ECO:0000313" key="1">
    <source>
        <dbReference type="EMBL" id="KFE97411.1"/>
    </source>
</evidence>
<dbReference type="eggNOG" id="COG3209">
    <property type="taxonomic scope" value="Bacteria"/>
</dbReference>
<dbReference type="EMBL" id="JPRP01000005">
    <property type="protein sequence ID" value="KFE97411.1"/>
    <property type="molecule type" value="Genomic_DNA"/>
</dbReference>
<proteinExistence type="predicted"/>
<name>A0A085YYZ8_9FLAO</name>